<evidence type="ECO:0000313" key="4">
    <source>
        <dbReference type="EnsemblMetazoa" id="CLYHEMP007390.1"/>
    </source>
</evidence>
<feature type="compositionally biased region" description="Polar residues" evidence="3">
    <location>
        <begin position="55"/>
        <end position="64"/>
    </location>
</feature>
<dbReference type="EnsemblMetazoa" id="CLYHEMT007390.1">
    <property type="protein sequence ID" value="CLYHEMP007390.1"/>
    <property type="gene ID" value="CLYHEMG007390"/>
</dbReference>
<feature type="compositionally biased region" description="Basic and acidic residues" evidence="3">
    <location>
        <begin position="98"/>
        <end position="111"/>
    </location>
</feature>
<dbReference type="Proteomes" id="UP000594262">
    <property type="component" value="Unplaced"/>
</dbReference>
<dbReference type="Pfam" id="PF07896">
    <property type="entry name" value="DUF1674"/>
    <property type="match status" value="1"/>
</dbReference>
<comment type="similarity">
    <text evidence="1">Belongs to the SDHAF4 family.</text>
</comment>
<evidence type="ECO:0000256" key="1">
    <source>
        <dbReference type="ARBA" id="ARBA00005701"/>
    </source>
</evidence>
<keyword evidence="5" id="KW-1185">Reference proteome</keyword>
<dbReference type="AlphaFoldDB" id="A0A7M5V0D6"/>
<organism evidence="4 5">
    <name type="scientific">Clytia hemisphaerica</name>
    <dbReference type="NCBI Taxonomy" id="252671"/>
    <lineage>
        <taxon>Eukaryota</taxon>
        <taxon>Metazoa</taxon>
        <taxon>Cnidaria</taxon>
        <taxon>Hydrozoa</taxon>
        <taxon>Hydroidolina</taxon>
        <taxon>Leptothecata</taxon>
        <taxon>Obeliida</taxon>
        <taxon>Clytiidae</taxon>
        <taxon>Clytia</taxon>
    </lineage>
</organism>
<dbReference type="RefSeq" id="XP_066934036.1">
    <property type="nucleotide sequence ID" value="XM_067077935.1"/>
</dbReference>
<protein>
    <recommendedName>
        <fullName evidence="2">Succinate dehydrogenase assembly factor 4, mitochondrial</fullName>
    </recommendedName>
</protein>
<dbReference type="PANTHER" id="PTHR28524:SF3">
    <property type="entry name" value="SUCCINATE DEHYDROGENASE ASSEMBLY FACTOR 4, MITOCHONDRIAL"/>
    <property type="match status" value="1"/>
</dbReference>
<evidence type="ECO:0000313" key="5">
    <source>
        <dbReference type="Proteomes" id="UP000594262"/>
    </source>
</evidence>
<name>A0A7M5V0D6_9CNID</name>
<evidence type="ECO:0000256" key="3">
    <source>
        <dbReference type="SAM" id="MobiDB-lite"/>
    </source>
</evidence>
<dbReference type="PANTHER" id="PTHR28524">
    <property type="entry name" value="SUCCINATE DEHYDROGENASE ASSEMBLY FACTOR 4, MITOCHONDRIAL"/>
    <property type="match status" value="1"/>
</dbReference>
<evidence type="ECO:0000256" key="2">
    <source>
        <dbReference type="ARBA" id="ARBA00022170"/>
    </source>
</evidence>
<proteinExistence type="inferred from homology"/>
<reference evidence="4" key="1">
    <citation type="submission" date="2021-01" db="UniProtKB">
        <authorList>
            <consortium name="EnsemblMetazoa"/>
        </authorList>
    </citation>
    <scope>IDENTIFICATION</scope>
</reference>
<dbReference type="GO" id="GO:0005739">
    <property type="term" value="C:mitochondrion"/>
    <property type="evidence" value="ECO:0007669"/>
    <property type="project" value="TreeGrafter"/>
</dbReference>
<dbReference type="GO" id="GO:0034553">
    <property type="term" value="P:mitochondrial respiratory chain complex II assembly"/>
    <property type="evidence" value="ECO:0007669"/>
    <property type="project" value="TreeGrafter"/>
</dbReference>
<feature type="region of interest" description="Disordered" evidence="3">
    <location>
        <begin position="43"/>
        <end position="111"/>
    </location>
</feature>
<accession>A0A7M5V0D6</accession>
<dbReference type="GeneID" id="136821722"/>
<sequence length="111" mass="12243">MTSSLKNNSILSNLVKQPRQILTALLHTNTRLLVSDKILEEKTPLGKFSEAAKATNEQKPTTSAESEEQEPDPYAPFPEATNPETGEIGGPLGPEPTRYGDWERKGRCSDF</sequence>
<dbReference type="OrthoDB" id="201362at2759"/>
<dbReference type="InterPro" id="IPR012875">
    <property type="entry name" value="SDHF4"/>
</dbReference>